<dbReference type="InterPro" id="IPR050410">
    <property type="entry name" value="CCR4/nocturin_mRNA_transcr"/>
</dbReference>
<reference evidence="5 6" key="1">
    <citation type="submission" date="2024-02" db="EMBL/GenBank/DDBJ databases">
        <authorList>
            <person name="Chen Y."/>
            <person name="Shah S."/>
            <person name="Dougan E. K."/>
            <person name="Thang M."/>
            <person name="Chan C."/>
        </authorList>
    </citation>
    <scope>NUCLEOTIDE SEQUENCE [LARGE SCALE GENOMIC DNA]</scope>
</reference>
<organism evidence="5 6">
    <name type="scientific">Durusdinium trenchii</name>
    <dbReference type="NCBI Taxonomy" id="1381693"/>
    <lineage>
        <taxon>Eukaryota</taxon>
        <taxon>Sar</taxon>
        <taxon>Alveolata</taxon>
        <taxon>Dinophyceae</taxon>
        <taxon>Suessiales</taxon>
        <taxon>Symbiodiniaceae</taxon>
        <taxon>Durusdinium</taxon>
    </lineage>
</organism>
<dbReference type="Proteomes" id="UP001642464">
    <property type="component" value="Unassembled WGS sequence"/>
</dbReference>
<dbReference type="EMBL" id="CAXAMM010043696">
    <property type="protein sequence ID" value="CAK9111346.1"/>
    <property type="molecule type" value="Genomic_DNA"/>
</dbReference>
<proteinExistence type="predicted"/>
<protein>
    <recommendedName>
        <fullName evidence="4">Endonuclease/exonuclease/phosphatase domain-containing protein</fullName>
    </recommendedName>
</protein>
<dbReference type="Pfam" id="PF03372">
    <property type="entry name" value="Exo_endo_phos"/>
    <property type="match status" value="1"/>
</dbReference>
<dbReference type="InterPro" id="IPR036691">
    <property type="entry name" value="Endo/exonu/phosph_ase_sf"/>
</dbReference>
<keyword evidence="6" id="KW-1185">Reference proteome</keyword>
<evidence type="ECO:0000313" key="5">
    <source>
        <dbReference type="EMBL" id="CAK9111346.1"/>
    </source>
</evidence>
<feature type="compositionally biased region" description="Low complexity" evidence="3">
    <location>
        <begin position="451"/>
        <end position="465"/>
    </location>
</feature>
<feature type="domain" description="Endonuclease/exonuclease/phosphatase" evidence="4">
    <location>
        <begin position="1102"/>
        <end position="1370"/>
    </location>
</feature>
<dbReference type="PANTHER" id="PTHR12121:SF36">
    <property type="entry name" value="ENDONUCLEASE_EXONUCLEASE_PHOSPHATASE DOMAIN-CONTAINING PROTEIN"/>
    <property type="match status" value="1"/>
</dbReference>
<dbReference type="SUPFAM" id="SSF56219">
    <property type="entry name" value="DNase I-like"/>
    <property type="match status" value="1"/>
</dbReference>
<name>A0ABP0SGD4_9DINO</name>
<dbReference type="InterPro" id="IPR001525">
    <property type="entry name" value="C5_MeTfrase"/>
</dbReference>
<feature type="region of interest" description="Disordered" evidence="3">
    <location>
        <begin position="285"/>
        <end position="467"/>
    </location>
</feature>
<feature type="compositionally biased region" description="Basic and acidic residues" evidence="3">
    <location>
        <begin position="394"/>
        <end position="416"/>
    </location>
</feature>
<comment type="caution">
    <text evidence="5">The sequence shown here is derived from an EMBL/GenBank/DDBJ whole genome shotgun (WGS) entry which is preliminary data.</text>
</comment>
<feature type="compositionally biased region" description="Basic and acidic residues" evidence="3">
    <location>
        <begin position="294"/>
        <end position="382"/>
    </location>
</feature>
<evidence type="ECO:0000313" key="6">
    <source>
        <dbReference type="Proteomes" id="UP001642464"/>
    </source>
</evidence>
<evidence type="ECO:0000256" key="1">
    <source>
        <dbReference type="ARBA" id="ARBA00022603"/>
    </source>
</evidence>
<keyword evidence="1" id="KW-0489">Methyltransferase</keyword>
<dbReference type="SUPFAM" id="SSF53335">
    <property type="entry name" value="S-adenosyl-L-methionine-dependent methyltransferases"/>
    <property type="match status" value="1"/>
</dbReference>
<dbReference type="Gene3D" id="3.40.50.150">
    <property type="entry name" value="Vaccinia Virus protein VP39"/>
    <property type="match status" value="1"/>
</dbReference>
<gene>
    <name evidence="5" type="ORF">SCF082_LOCUS51690</name>
</gene>
<dbReference type="InterPro" id="IPR029063">
    <property type="entry name" value="SAM-dependent_MTases_sf"/>
</dbReference>
<keyword evidence="2" id="KW-0808">Transferase</keyword>
<feature type="compositionally biased region" description="Basic and acidic residues" evidence="3">
    <location>
        <begin position="423"/>
        <end position="444"/>
    </location>
</feature>
<feature type="compositionally biased region" description="Basic residues" evidence="3">
    <location>
        <begin position="383"/>
        <end position="393"/>
    </location>
</feature>
<accession>A0ABP0SGD4</accession>
<dbReference type="PANTHER" id="PTHR12121">
    <property type="entry name" value="CARBON CATABOLITE REPRESSOR PROTEIN 4"/>
    <property type="match status" value="1"/>
</dbReference>
<dbReference type="Pfam" id="PF00145">
    <property type="entry name" value="DNA_methylase"/>
    <property type="match status" value="1"/>
</dbReference>
<evidence type="ECO:0000256" key="2">
    <source>
        <dbReference type="ARBA" id="ARBA00022679"/>
    </source>
</evidence>
<evidence type="ECO:0000259" key="4">
    <source>
        <dbReference type="Pfam" id="PF03372"/>
    </source>
</evidence>
<evidence type="ECO:0000256" key="3">
    <source>
        <dbReference type="SAM" id="MobiDB-lite"/>
    </source>
</evidence>
<dbReference type="InterPro" id="IPR005135">
    <property type="entry name" value="Endo/exonuclease/phosphatase"/>
</dbReference>
<sequence>MAVSNDKPSDCSKTFKLDEVLPSLRHTCLLDHTFWTTCSASAQVAGLLRDYKDLSQMVCNAAKFVFSEKDEKGKKQDVNTCQDDLSKSGLLRAGPWLSEVTRKAMSSVLDLFQSANRSRQLGTDKLRVVKMPDLTDADAYCKVGLRAVGQLAQLTRELEADIKKMHDVRSAMTQLKSTKFCPKEGPPAVSVIDAWSKQSGSDPLQPSDFENTSNEAVKMYSFHVAAVASVCLLRSEQLQAETPDKKSMKDLANLSATLKLKLDGLPEDCKALKKSGASLLAECESKSKGVAKRHVSEEGGRQKGSDKKLALAKEGKEPQKAKEEKEPQKVEAGKAEKANAESSGRKSETETKDGNDKGKEQEGEKGKKDKKDKSDKKDSKKDKKDKKAKKKEKKDKDGKKDKKELKEGQRSEEARKKEKKSHKQDDVDPEKKKRKREEKTPERKRSPKQTRAAAAMVEPAPAKRANGSGDAALMLSASSRVTCPEDIVDGALLPKLAKENFQSFKAACPASPMAFGLSPEKADGLELTWGSCCSGSEGVHYVVAAVEDALNDLGYYVKFKHMFSCESNKHKREWVQHVLKMGNVFQSPVDWKCAEYGCVFSDISYMRDKVAMCEHHQQDCPIVGVDFLFIGTSCKDLSRANSSVDRSKLVFSQEKSKGGSAQTFKGFIEYCQGHRPTCVLYENVDSIDDKISNSAETNLTLLMQAMGDIGYQGQKVLTDAAQFGLPCRRRRMYILFVRPDSPKLGMHSDGAIGRVFARVKTLVTACMRSPPCAEKCLLPDGHPVLQDRLKQLKIAAAKSMASKKQPQNTWIDKHMAYADQLGVRWGGPTPLALSDNEWVNTMTKREVDALRLSQVEGPTCAFRNLSQSVGRINAYSQQCSPKQLAPTMLPGQQLWMESRQRLMVGEEALMFQGFPILLLQDLQDKCGLPAACSSHSFLQDLAGNAMALPVAMAMFQAGVASLPWIPRRDDASDPGAEDVATALAAEPSHAVLEEVFGTEDTAAQWREVNQALHEEHSRKWHPMKTMVTTPEGRKIKVRGLWDQVDLTVLAEKGWQLDGVKVENASTLEGAKTFLGVIQQFLDQERAGRLYAAVQKVHVNSRTWEVRGQRILERLRQQEPTLVAFQEYDVHGLATGDWGSFREALEGLGYEGAVFLGPGQEKVGVGLFWLRARAKLLAGDALPEDRMWPCGLESGSLGNVDLQEPLERAMDRRPFCYAKLLVDDVPLFFCGTHLMTSSRDKDGQIRKQELITIRRLLEERVEAPVIFCGDFNINCRNCAEEHIFEGTGHQRDEETQVGRLCWRKLGGVALVLRDAYAEVNTLEDFSSTRTGIRLETVDYIFYEEEAFRLLERSELRCPAEAMPNAQEPSDHIPLMVTLERTS</sequence>
<dbReference type="Gene3D" id="3.60.10.10">
    <property type="entry name" value="Endonuclease/exonuclease/phosphatase"/>
    <property type="match status" value="1"/>
</dbReference>